<evidence type="ECO:0000313" key="4">
    <source>
        <dbReference type="Proteomes" id="UP000251314"/>
    </source>
</evidence>
<dbReference type="EMBL" id="MJFZ01000094">
    <property type="protein sequence ID" value="RAW38190.1"/>
    <property type="molecule type" value="Genomic_DNA"/>
</dbReference>
<dbReference type="VEuPathDB" id="FungiDB:PC110_g5570"/>
<dbReference type="AlphaFoldDB" id="A0A329SNA3"/>
<evidence type="ECO:0000313" key="1">
    <source>
        <dbReference type="EMBL" id="KAG2909179.1"/>
    </source>
</evidence>
<protein>
    <submittedName>
        <fullName evidence="3">Uncharacterized protein</fullName>
    </submittedName>
</protein>
<accession>A0A329SNA3</accession>
<name>A0A329SNA3_9STRA</name>
<evidence type="ECO:0000313" key="3">
    <source>
        <dbReference type="EMBL" id="RAW38190.1"/>
    </source>
</evidence>
<gene>
    <name evidence="3" type="ORF">PC110_g5570</name>
    <name evidence="1" type="ORF">PC115_g13345</name>
    <name evidence="2" type="ORF">PC118_g4197</name>
</gene>
<dbReference type="Proteomes" id="UP000251314">
    <property type="component" value="Unassembled WGS sequence"/>
</dbReference>
<reference evidence="1" key="2">
    <citation type="submission" date="2018-10" db="EMBL/GenBank/DDBJ databases">
        <title>Effector identification in a new, highly contiguous assembly of the strawberry crown rot pathogen Phytophthora cactorum.</title>
        <authorList>
            <person name="Armitage A.D."/>
            <person name="Nellist C.F."/>
            <person name="Bates H."/>
            <person name="Vickerstaff R.J."/>
            <person name="Harrison R.J."/>
        </authorList>
    </citation>
    <scope>NUCLEOTIDE SEQUENCE</scope>
    <source>
        <strain evidence="1">4032</strain>
        <strain evidence="2">P415</strain>
    </source>
</reference>
<keyword evidence="4" id="KW-1185">Reference proteome</keyword>
<dbReference type="EMBL" id="RCML01000077">
    <property type="protein sequence ID" value="KAG2993079.1"/>
    <property type="molecule type" value="Genomic_DNA"/>
</dbReference>
<evidence type="ECO:0000313" key="2">
    <source>
        <dbReference type="EMBL" id="KAG2993079.1"/>
    </source>
</evidence>
<reference evidence="3 4" key="1">
    <citation type="submission" date="2018-01" db="EMBL/GenBank/DDBJ databases">
        <title>Draft genome of the strawberry crown rot pathogen Phytophthora cactorum.</title>
        <authorList>
            <person name="Armitage A.D."/>
            <person name="Lysoe E."/>
            <person name="Nellist C.F."/>
            <person name="Harrison R.J."/>
            <person name="Brurberg M.B."/>
        </authorList>
    </citation>
    <scope>NUCLEOTIDE SEQUENCE [LARGE SCALE GENOMIC DNA]</scope>
    <source>
        <strain evidence="3 4">10300</strain>
    </source>
</reference>
<sequence>MVKYLEQVEEMNALIKRGELPKRDPKLEKFELDMN</sequence>
<dbReference type="EMBL" id="RCMI01000474">
    <property type="protein sequence ID" value="KAG2909179.1"/>
    <property type="molecule type" value="Genomic_DNA"/>
</dbReference>
<dbReference type="Proteomes" id="UP000697107">
    <property type="component" value="Unassembled WGS sequence"/>
</dbReference>
<dbReference type="Proteomes" id="UP000774804">
    <property type="component" value="Unassembled WGS sequence"/>
</dbReference>
<organism evidence="3 4">
    <name type="scientific">Phytophthora cactorum</name>
    <dbReference type="NCBI Taxonomy" id="29920"/>
    <lineage>
        <taxon>Eukaryota</taxon>
        <taxon>Sar</taxon>
        <taxon>Stramenopiles</taxon>
        <taxon>Oomycota</taxon>
        <taxon>Peronosporomycetes</taxon>
        <taxon>Peronosporales</taxon>
        <taxon>Peronosporaceae</taxon>
        <taxon>Phytophthora</taxon>
    </lineage>
</organism>
<comment type="caution">
    <text evidence="3">The sequence shown here is derived from an EMBL/GenBank/DDBJ whole genome shotgun (WGS) entry which is preliminary data.</text>
</comment>
<proteinExistence type="predicted"/>